<keyword evidence="4" id="KW-1185">Reference proteome</keyword>
<reference evidence="3 4" key="1">
    <citation type="submission" date="2020-01" db="EMBL/GenBank/DDBJ databases">
        <title>Ponticoccus aerotolerans gen. nov., sp. nov., an anaerobic bacterium and proposal of Ponticoccusceae fam. nov., Ponticoccusles ord. nov. and Ponticoccuse classis nov. in the phylum Kiritimatiellaeota.</title>
        <authorList>
            <person name="Zhou L.Y."/>
            <person name="Du Z.J."/>
        </authorList>
    </citation>
    <scope>NUCLEOTIDE SEQUENCE [LARGE SCALE GENOMIC DNA]</scope>
    <source>
        <strain evidence="3 4">S-5007</strain>
    </source>
</reference>
<name>A0A6P1M1P3_9BACT</name>
<dbReference type="PANTHER" id="PTHR43377:SF2">
    <property type="entry name" value="BINDING ROSSMANN FOLD OXIDOREDUCTASE, PUTATIVE (AFU_ORTHOLOGUE AFUA_4G00560)-RELATED"/>
    <property type="match status" value="1"/>
</dbReference>
<dbReference type="InterPro" id="IPR051450">
    <property type="entry name" value="Gfo/Idh/MocA_Oxidoreductases"/>
</dbReference>
<dbReference type="Gene3D" id="3.40.50.720">
    <property type="entry name" value="NAD(P)-binding Rossmann-like Domain"/>
    <property type="match status" value="1"/>
</dbReference>
<dbReference type="SUPFAM" id="SSF55347">
    <property type="entry name" value="Glyceraldehyde-3-phosphate dehydrogenase-like, C-terminal domain"/>
    <property type="match status" value="1"/>
</dbReference>
<feature type="domain" description="Gfo/Idh/MocA-like oxidoreductase C-terminal" evidence="2">
    <location>
        <begin position="138"/>
        <end position="376"/>
    </location>
</feature>
<evidence type="ECO:0000259" key="1">
    <source>
        <dbReference type="Pfam" id="PF01408"/>
    </source>
</evidence>
<sequence>MSTVGIGLIGCGNRLTEVMARVVQGHEGVRVTALCDVSDDALDLARRRCECPDAVVHQDYRDLINDPSVDWVAVGSWNCFHKEHILAALEAEKHVFSEKPLTINIEDCALLKKAIEEKKLLFSMGFILRYAEFYRRVKALIEDGVIGEIVSFEFNETLDFNHGGYIMQDWRRFRENAGTHLLEKCSHDFDLANWLTGSLPVRTASFGGLSFFTPENAGLINEIEPTEDGVPAYQTWQQMGIYTRANRLNPFTTEKNIIDNQVVILEYANGVRATFHTNLNTAIPERRFYLCGTKGTIRGDVMAGHIEYRRIGFDPGTVHEKTASGGHGGADGILADGIRDSMLNGTVPVVGLEDGVKSAVACFGVDKAMDSGQVVDLRPMWDLVDIQP</sequence>
<dbReference type="Proteomes" id="UP000464954">
    <property type="component" value="Chromosome"/>
</dbReference>
<dbReference type="InterPro" id="IPR000683">
    <property type="entry name" value="Gfo/Idh/MocA-like_OxRdtase_N"/>
</dbReference>
<dbReference type="PANTHER" id="PTHR43377">
    <property type="entry name" value="BILIVERDIN REDUCTASE A"/>
    <property type="match status" value="1"/>
</dbReference>
<dbReference type="GO" id="GO:0000166">
    <property type="term" value="F:nucleotide binding"/>
    <property type="evidence" value="ECO:0007669"/>
    <property type="project" value="InterPro"/>
</dbReference>
<gene>
    <name evidence="3" type="ORF">GT409_00720</name>
</gene>
<evidence type="ECO:0000313" key="4">
    <source>
        <dbReference type="Proteomes" id="UP000464954"/>
    </source>
</evidence>
<dbReference type="KEGG" id="taer:GT409_00720"/>
<dbReference type="Pfam" id="PF01408">
    <property type="entry name" value="GFO_IDH_MocA"/>
    <property type="match status" value="1"/>
</dbReference>
<dbReference type="InterPro" id="IPR004104">
    <property type="entry name" value="Gfo/Idh/MocA-like_OxRdtase_C"/>
</dbReference>
<evidence type="ECO:0000313" key="3">
    <source>
        <dbReference type="EMBL" id="QHI68032.1"/>
    </source>
</evidence>
<organism evidence="3 4">
    <name type="scientific">Tichowtungia aerotolerans</name>
    <dbReference type="NCBI Taxonomy" id="2697043"/>
    <lineage>
        <taxon>Bacteria</taxon>
        <taxon>Pseudomonadati</taxon>
        <taxon>Kiritimatiellota</taxon>
        <taxon>Tichowtungiia</taxon>
        <taxon>Tichowtungiales</taxon>
        <taxon>Tichowtungiaceae</taxon>
        <taxon>Tichowtungia</taxon>
    </lineage>
</organism>
<feature type="domain" description="Gfo/Idh/MocA-like oxidoreductase N-terminal" evidence="1">
    <location>
        <begin position="5"/>
        <end position="126"/>
    </location>
</feature>
<dbReference type="InterPro" id="IPR036291">
    <property type="entry name" value="NAD(P)-bd_dom_sf"/>
</dbReference>
<evidence type="ECO:0000259" key="2">
    <source>
        <dbReference type="Pfam" id="PF02894"/>
    </source>
</evidence>
<accession>A0A6P1M1P3</accession>
<dbReference type="SUPFAM" id="SSF51735">
    <property type="entry name" value="NAD(P)-binding Rossmann-fold domains"/>
    <property type="match status" value="1"/>
</dbReference>
<dbReference type="AlphaFoldDB" id="A0A6P1M1P3"/>
<proteinExistence type="predicted"/>
<dbReference type="RefSeq" id="WP_160626066.1">
    <property type="nucleotide sequence ID" value="NZ_CP047593.1"/>
</dbReference>
<protein>
    <submittedName>
        <fullName evidence="3">Gfo/Idh/MocA family oxidoreductase</fullName>
    </submittedName>
</protein>
<dbReference type="Pfam" id="PF02894">
    <property type="entry name" value="GFO_IDH_MocA_C"/>
    <property type="match status" value="1"/>
</dbReference>
<dbReference type="EMBL" id="CP047593">
    <property type="protein sequence ID" value="QHI68032.1"/>
    <property type="molecule type" value="Genomic_DNA"/>
</dbReference>
<dbReference type="Gene3D" id="3.30.360.10">
    <property type="entry name" value="Dihydrodipicolinate Reductase, domain 2"/>
    <property type="match status" value="1"/>
</dbReference>